<comment type="caution">
    <text evidence="3">The sequence shown here is derived from an EMBL/GenBank/DDBJ whole genome shotgun (WGS) entry which is preliminary data.</text>
</comment>
<evidence type="ECO:0000256" key="1">
    <source>
        <dbReference type="SAM" id="SignalP"/>
    </source>
</evidence>
<feature type="chain" id="PRO_5043418871" description="SPARK domain-containing protein" evidence="1">
    <location>
        <begin position="23"/>
        <end position="208"/>
    </location>
</feature>
<gene>
    <name evidence="3" type="ORF">M0R45_027920</name>
</gene>
<evidence type="ECO:0000259" key="2">
    <source>
        <dbReference type="Pfam" id="PF19160"/>
    </source>
</evidence>
<keyword evidence="4" id="KW-1185">Reference proteome</keyword>
<evidence type="ECO:0000313" key="4">
    <source>
        <dbReference type="Proteomes" id="UP001457282"/>
    </source>
</evidence>
<keyword evidence="1" id="KW-0732">Signal</keyword>
<dbReference type="Pfam" id="PF19160">
    <property type="entry name" value="SPARK"/>
    <property type="match status" value="1"/>
</dbReference>
<feature type="signal peptide" evidence="1">
    <location>
        <begin position="1"/>
        <end position="22"/>
    </location>
</feature>
<dbReference type="AlphaFoldDB" id="A0AAW1W681"/>
<dbReference type="InterPro" id="IPR043891">
    <property type="entry name" value="SPARK"/>
</dbReference>
<organism evidence="3 4">
    <name type="scientific">Rubus argutus</name>
    <name type="common">Southern blackberry</name>
    <dbReference type="NCBI Taxonomy" id="59490"/>
    <lineage>
        <taxon>Eukaryota</taxon>
        <taxon>Viridiplantae</taxon>
        <taxon>Streptophyta</taxon>
        <taxon>Embryophyta</taxon>
        <taxon>Tracheophyta</taxon>
        <taxon>Spermatophyta</taxon>
        <taxon>Magnoliopsida</taxon>
        <taxon>eudicotyledons</taxon>
        <taxon>Gunneridae</taxon>
        <taxon>Pentapetalae</taxon>
        <taxon>rosids</taxon>
        <taxon>fabids</taxon>
        <taxon>Rosales</taxon>
        <taxon>Rosaceae</taxon>
        <taxon>Rosoideae</taxon>
        <taxon>Rosoideae incertae sedis</taxon>
        <taxon>Rubus</taxon>
    </lineage>
</organism>
<accession>A0AAW1W681</accession>
<dbReference type="Proteomes" id="UP001457282">
    <property type="component" value="Unassembled WGS sequence"/>
</dbReference>
<proteinExistence type="predicted"/>
<feature type="domain" description="SPARK" evidence="2">
    <location>
        <begin position="28"/>
        <end position="195"/>
    </location>
</feature>
<sequence>MTSAKQFTILFIATYLIQTVSLSSPDDRSGSCVLNFTSYPYQPTGECISDVKLKINVWDSWTTNLCCRNVLTTLSRALAIHAFTTQGGVFVSDVEWNSCTGPFVRQNSVSADTCGFDGLYYGSSNCSSVNLATIKQDKEYQQALNNCSLFGNSSSPLSFDDACDHCTSSMKELKQHLWDQYHQKNDDNKTENSICGCSSSYFGCSREN</sequence>
<evidence type="ECO:0000313" key="3">
    <source>
        <dbReference type="EMBL" id="KAK9919316.1"/>
    </source>
</evidence>
<name>A0AAW1W681_RUBAR</name>
<reference evidence="3 4" key="1">
    <citation type="journal article" date="2023" name="G3 (Bethesda)">
        <title>A chromosome-length genome assembly and annotation of blackberry (Rubus argutus, cv. 'Hillquist').</title>
        <authorList>
            <person name="Bruna T."/>
            <person name="Aryal R."/>
            <person name="Dudchenko O."/>
            <person name="Sargent D.J."/>
            <person name="Mead D."/>
            <person name="Buti M."/>
            <person name="Cavallini A."/>
            <person name="Hytonen T."/>
            <person name="Andres J."/>
            <person name="Pham M."/>
            <person name="Weisz D."/>
            <person name="Mascagni F."/>
            <person name="Usai G."/>
            <person name="Natali L."/>
            <person name="Bassil N."/>
            <person name="Fernandez G.E."/>
            <person name="Lomsadze A."/>
            <person name="Armour M."/>
            <person name="Olukolu B."/>
            <person name="Poorten T."/>
            <person name="Britton C."/>
            <person name="Davik J."/>
            <person name="Ashrafi H."/>
            <person name="Aiden E.L."/>
            <person name="Borodovsky M."/>
            <person name="Worthington M."/>
        </authorList>
    </citation>
    <scope>NUCLEOTIDE SEQUENCE [LARGE SCALE GENOMIC DNA]</scope>
    <source>
        <strain evidence="3">PI 553951</strain>
    </source>
</reference>
<protein>
    <recommendedName>
        <fullName evidence="2">SPARK domain-containing protein</fullName>
    </recommendedName>
</protein>
<dbReference type="EMBL" id="JBEDUW010000006">
    <property type="protein sequence ID" value="KAK9919316.1"/>
    <property type="molecule type" value="Genomic_DNA"/>
</dbReference>